<comment type="caution">
    <text evidence="1">The sequence shown here is derived from an EMBL/GenBank/DDBJ whole genome shotgun (WGS) entry which is preliminary data.</text>
</comment>
<evidence type="ECO:0000313" key="2">
    <source>
        <dbReference type="Proteomes" id="UP001457282"/>
    </source>
</evidence>
<dbReference type="Proteomes" id="UP001457282">
    <property type="component" value="Unassembled WGS sequence"/>
</dbReference>
<dbReference type="EMBL" id="JBEDUW010000003">
    <property type="protein sequence ID" value="KAK9940625.1"/>
    <property type="molecule type" value="Genomic_DNA"/>
</dbReference>
<sequence length="106" mass="12120">MAVNVRVRESTVVKPAAEMPRLSLWIPKLDMMQPHTHTPIVYFYKPNNSDGADKDHNFFDMGVLKHSLSKGPRALLPFGRLPEAKKRRGSYRNRLQCRGRVVCCGQ</sequence>
<keyword evidence="2" id="KW-1185">Reference proteome</keyword>
<dbReference type="AlphaFoldDB" id="A0AAW1XV70"/>
<evidence type="ECO:0000313" key="1">
    <source>
        <dbReference type="EMBL" id="KAK9940625.1"/>
    </source>
</evidence>
<dbReference type="Pfam" id="PF02458">
    <property type="entry name" value="Transferase"/>
    <property type="match status" value="1"/>
</dbReference>
<accession>A0AAW1XV70</accession>
<protein>
    <submittedName>
        <fullName evidence="1">Uncharacterized protein</fullName>
    </submittedName>
</protein>
<organism evidence="1 2">
    <name type="scientific">Rubus argutus</name>
    <name type="common">Southern blackberry</name>
    <dbReference type="NCBI Taxonomy" id="59490"/>
    <lineage>
        <taxon>Eukaryota</taxon>
        <taxon>Viridiplantae</taxon>
        <taxon>Streptophyta</taxon>
        <taxon>Embryophyta</taxon>
        <taxon>Tracheophyta</taxon>
        <taxon>Spermatophyta</taxon>
        <taxon>Magnoliopsida</taxon>
        <taxon>eudicotyledons</taxon>
        <taxon>Gunneridae</taxon>
        <taxon>Pentapetalae</taxon>
        <taxon>rosids</taxon>
        <taxon>fabids</taxon>
        <taxon>Rosales</taxon>
        <taxon>Rosaceae</taxon>
        <taxon>Rosoideae</taxon>
        <taxon>Rosoideae incertae sedis</taxon>
        <taxon>Rubus</taxon>
    </lineage>
</organism>
<gene>
    <name evidence="1" type="ORF">M0R45_017277</name>
</gene>
<reference evidence="1 2" key="1">
    <citation type="journal article" date="2023" name="G3 (Bethesda)">
        <title>A chromosome-length genome assembly and annotation of blackberry (Rubus argutus, cv. 'Hillquist').</title>
        <authorList>
            <person name="Bruna T."/>
            <person name="Aryal R."/>
            <person name="Dudchenko O."/>
            <person name="Sargent D.J."/>
            <person name="Mead D."/>
            <person name="Buti M."/>
            <person name="Cavallini A."/>
            <person name="Hytonen T."/>
            <person name="Andres J."/>
            <person name="Pham M."/>
            <person name="Weisz D."/>
            <person name="Mascagni F."/>
            <person name="Usai G."/>
            <person name="Natali L."/>
            <person name="Bassil N."/>
            <person name="Fernandez G.E."/>
            <person name="Lomsadze A."/>
            <person name="Armour M."/>
            <person name="Olukolu B."/>
            <person name="Poorten T."/>
            <person name="Britton C."/>
            <person name="Davik J."/>
            <person name="Ashrafi H."/>
            <person name="Aiden E.L."/>
            <person name="Borodovsky M."/>
            <person name="Worthington M."/>
        </authorList>
    </citation>
    <scope>NUCLEOTIDE SEQUENCE [LARGE SCALE GENOMIC DNA]</scope>
    <source>
        <strain evidence="1">PI 553951</strain>
    </source>
</reference>
<proteinExistence type="predicted"/>
<dbReference type="InterPro" id="IPR023213">
    <property type="entry name" value="CAT-like_dom_sf"/>
</dbReference>
<dbReference type="Gene3D" id="3.30.559.10">
    <property type="entry name" value="Chloramphenicol acetyltransferase-like domain"/>
    <property type="match status" value="1"/>
</dbReference>
<name>A0AAW1XV70_RUBAR</name>